<evidence type="ECO:0000256" key="5">
    <source>
        <dbReference type="ARBA" id="ARBA00022516"/>
    </source>
</evidence>
<reference evidence="19" key="1">
    <citation type="submission" date="2021-01" db="UniProtKB">
        <authorList>
            <consortium name="EnsemblMetazoa"/>
        </authorList>
    </citation>
    <scope>IDENTIFICATION</scope>
</reference>
<accession>A0A7M7KEY9</accession>
<evidence type="ECO:0000313" key="19">
    <source>
        <dbReference type="EnsemblMetazoa" id="XP_022664813"/>
    </source>
</evidence>
<keyword evidence="14" id="KW-0443">Lipid metabolism</keyword>
<feature type="binding site" evidence="18">
    <location>
        <position position="171"/>
    </location>
    <ligand>
        <name>ATP</name>
        <dbReference type="ChEBI" id="CHEBI:30616"/>
    </ligand>
</feature>
<keyword evidence="4" id="KW-0963">Cytoplasm</keyword>
<evidence type="ECO:0000256" key="12">
    <source>
        <dbReference type="ARBA" id="ARBA00022955"/>
    </source>
</evidence>
<feature type="binding site" evidence="18">
    <location>
        <begin position="15"/>
        <end position="21"/>
    </location>
    <ligand>
        <name>ATP</name>
        <dbReference type="ChEBI" id="CHEBI:30616"/>
    </ligand>
</feature>
<keyword evidence="11 18" id="KW-0067">ATP-binding</keyword>
<evidence type="ECO:0000256" key="8">
    <source>
        <dbReference type="ARBA" id="ARBA00022741"/>
    </source>
</evidence>
<dbReference type="InParanoid" id="A0A7M7KEY9"/>
<keyword evidence="5" id="KW-0444">Lipid biosynthesis</keyword>
<evidence type="ECO:0000256" key="4">
    <source>
        <dbReference type="ARBA" id="ARBA00022490"/>
    </source>
</evidence>
<dbReference type="GO" id="GO:0019287">
    <property type="term" value="P:isopentenyl diphosphate biosynthetic process, mevalonate pathway"/>
    <property type="evidence" value="ECO:0007669"/>
    <property type="project" value="UniProtKB-UniPathway"/>
</dbReference>
<evidence type="ECO:0000256" key="2">
    <source>
        <dbReference type="ARBA" id="ARBA00005017"/>
    </source>
</evidence>
<dbReference type="PIRSF" id="PIRSF036639">
    <property type="entry name" value="PMK_anim"/>
    <property type="match status" value="1"/>
</dbReference>
<keyword evidence="6" id="KW-0153">Cholesterol metabolism</keyword>
<keyword evidence="13" id="KW-0756">Sterol biosynthesis</keyword>
<evidence type="ECO:0000256" key="3">
    <source>
        <dbReference type="ARBA" id="ARBA00012958"/>
    </source>
</evidence>
<dbReference type="OMA" id="QKRGWVY"/>
<keyword evidence="16" id="KW-0753">Steroid metabolism</keyword>
<keyword evidence="7" id="KW-0808">Transferase</keyword>
<evidence type="ECO:0000256" key="18">
    <source>
        <dbReference type="PIRSR" id="PIRSR036639-1"/>
    </source>
</evidence>
<dbReference type="EC" id="2.7.4.2" evidence="3"/>
<dbReference type="Gene3D" id="3.40.50.300">
    <property type="entry name" value="P-loop containing nucleotide triphosphate hydrolases"/>
    <property type="match status" value="1"/>
</dbReference>
<proteinExistence type="predicted"/>
<dbReference type="GO" id="GO:0005829">
    <property type="term" value="C:cytosol"/>
    <property type="evidence" value="ECO:0007669"/>
    <property type="project" value="UniProtKB-SubCell"/>
</dbReference>
<protein>
    <recommendedName>
        <fullName evidence="17">Phosphomevalonate kinase</fullName>
        <ecNumber evidence="3">2.7.4.2</ecNumber>
    </recommendedName>
</protein>
<dbReference type="InterPro" id="IPR005919">
    <property type="entry name" value="Pmev_kin_anim"/>
</dbReference>
<evidence type="ECO:0000256" key="10">
    <source>
        <dbReference type="ARBA" id="ARBA00022778"/>
    </source>
</evidence>
<dbReference type="Pfam" id="PF04275">
    <property type="entry name" value="P-mevalo_kinase"/>
    <property type="match status" value="1"/>
</dbReference>
<evidence type="ECO:0000256" key="7">
    <source>
        <dbReference type="ARBA" id="ARBA00022679"/>
    </source>
</evidence>
<comment type="pathway">
    <text evidence="2">Isoprenoid biosynthesis; isopentenyl diphosphate biosynthesis via mevalonate pathway; isopentenyl diphosphate from (R)-mevalonate: step 2/3.</text>
</comment>
<dbReference type="GO" id="GO:0005524">
    <property type="term" value="F:ATP binding"/>
    <property type="evidence" value="ECO:0007669"/>
    <property type="project" value="UniProtKB-KW"/>
</dbReference>
<evidence type="ECO:0000256" key="9">
    <source>
        <dbReference type="ARBA" id="ARBA00022777"/>
    </source>
</evidence>
<dbReference type="FunFam" id="3.40.50.300:FF:001026">
    <property type="entry name" value="Phosphomevalonate kinase"/>
    <property type="match status" value="1"/>
</dbReference>
<organism evidence="19 20">
    <name type="scientific">Varroa destructor</name>
    <name type="common">Honeybee mite</name>
    <dbReference type="NCBI Taxonomy" id="109461"/>
    <lineage>
        <taxon>Eukaryota</taxon>
        <taxon>Metazoa</taxon>
        <taxon>Ecdysozoa</taxon>
        <taxon>Arthropoda</taxon>
        <taxon>Chelicerata</taxon>
        <taxon>Arachnida</taxon>
        <taxon>Acari</taxon>
        <taxon>Parasitiformes</taxon>
        <taxon>Mesostigmata</taxon>
        <taxon>Gamasina</taxon>
        <taxon>Dermanyssoidea</taxon>
        <taxon>Varroidae</taxon>
        <taxon>Varroa</taxon>
    </lineage>
</organism>
<dbReference type="GO" id="GO:0006695">
    <property type="term" value="P:cholesterol biosynthetic process"/>
    <property type="evidence" value="ECO:0007669"/>
    <property type="project" value="UniProtKB-KW"/>
</dbReference>
<dbReference type="AlphaFoldDB" id="A0A7M7KEY9"/>
<feature type="binding site" evidence="18">
    <location>
        <position position="142"/>
    </location>
    <ligand>
        <name>ATP</name>
        <dbReference type="ChEBI" id="CHEBI:30616"/>
    </ligand>
</feature>
<keyword evidence="9" id="KW-0418">Kinase</keyword>
<evidence type="ECO:0000256" key="14">
    <source>
        <dbReference type="ARBA" id="ARBA00023098"/>
    </source>
</evidence>
<dbReference type="OrthoDB" id="2401875at2759"/>
<evidence type="ECO:0000256" key="13">
    <source>
        <dbReference type="ARBA" id="ARBA00023011"/>
    </source>
</evidence>
<dbReference type="PANTHER" id="PTHR13101:SF1">
    <property type="entry name" value="PHOSPHOMEVALONATE KINASE"/>
    <property type="match status" value="1"/>
</dbReference>
<dbReference type="GeneID" id="111251931"/>
<evidence type="ECO:0000256" key="6">
    <source>
        <dbReference type="ARBA" id="ARBA00022548"/>
    </source>
</evidence>
<evidence type="ECO:0000256" key="16">
    <source>
        <dbReference type="ARBA" id="ARBA00023221"/>
    </source>
</evidence>
<dbReference type="Proteomes" id="UP000594260">
    <property type="component" value="Unplaced"/>
</dbReference>
<dbReference type="PANTHER" id="PTHR13101">
    <property type="entry name" value="PHOSPHOMEVALONATE KINASE"/>
    <property type="match status" value="1"/>
</dbReference>
<dbReference type="UniPathway" id="UPA00057">
    <property type="reaction ID" value="UER00099"/>
</dbReference>
<evidence type="ECO:0000256" key="11">
    <source>
        <dbReference type="ARBA" id="ARBA00022840"/>
    </source>
</evidence>
<keyword evidence="12" id="KW-0752">Steroid biosynthesis</keyword>
<dbReference type="InterPro" id="IPR027417">
    <property type="entry name" value="P-loop_NTPase"/>
</dbReference>
<evidence type="ECO:0000256" key="17">
    <source>
        <dbReference type="ARBA" id="ARBA00034549"/>
    </source>
</evidence>
<dbReference type="EnsemblMetazoa" id="XM_022809078">
    <property type="protein sequence ID" value="XP_022664813"/>
    <property type="gene ID" value="LOC111251931"/>
</dbReference>
<comment type="subcellular location">
    <subcellularLocation>
        <location evidence="1">Cytoplasm</location>
        <location evidence="1">Cytosol</location>
    </subcellularLocation>
</comment>
<evidence type="ECO:0000256" key="15">
    <source>
        <dbReference type="ARBA" id="ARBA00023166"/>
    </source>
</evidence>
<keyword evidence="15" id="KW-1207">Sterol metabolism</keyword>
<dbReference type="GO" id="GO:0004631">
    <property type="term" value="F:phosphomevalonate kinase activity"/>
    <property type="evidence" value="ECO:0007669"/>
    <property type="project" value="UniProtKB-EC"/>
</dbReference>
<keyword evidence="20" id="KW-1185">Reference proteome</keyword>
<evidence type="ECO:0000313" key="20">
    <source>
        <dbReference type="Proteomes" id="UP000594260"/>
    </source>
</evidence>
<sequence length="198" mass="22959">MSLSNPKLVFVFSGKRKSGKDFLTNELIKMLPENSTVILRLSGPLKKEYADENKLDFSRLLDASEYKENFRAAMVRWGEQKRNEDPGFFCRLAINEYKGEKHPIWIVSDARRTTDLDFFQRAFPKATKLCRVTATDEVREKRGWKFVEGIDDEETECGLDHFKGWDFEMDNSGLIGPHDLLRGCLKLALDTIRKSKEE</sequence>
<keyword evidence="8 18" id="KW-0547">Nucleotide-binding</keyword>
<dbReference type="KEGG" id="vde:111251931"/>
<dbReference type="RefSeq" id="XP_022664813.1">
    <property type="nucleotide sequence ID" value="XM_022809078.1"/>
</dbReference>
<evidence type="ECO:0000256" key="1">
    <source>
        <dbReference type="ARBA" id="ARBA00004514"/>
    </source>
</evidence>
<keyword evidence="10" id="KW-0152">Cholesterol biosynthesis</keyword>
<name>A0A7M7KEY9_VARDE</name>
<dbReference type="FunCoup" id="A0A7M7KEY9">
    <property type="interactions" value="575"/>
</dbReference>